<evidence type="ECO:0000313" key="4">
    <source>
        <dbReference type="Proteomes" id="UP001138709"/>
    </source>
</evidence>
<dbReference type="InterPro" id="IPR042100">
    <property type="entry name" value="Bug_dom1"/>
</dbReference>
<comment type="caution">
    <text evidence="3">The sequence shown here is derived from an EMBL/GenBank/DDBJ whole genome shotgun (WGS) entry which is preliminary data.</text>
</comment>
<dbReference type="CDD" id="cd07012">
    <property type="entry name" value="PBP2_Bug_TTT"/>
    <property type="match status" value="1"/>
</dbReference>
<dbReference type="PIRSF" id="PIRSF017082">
    <property type="entry name" value="YflP"/>
    <property type="match status" value="1"/>
</dbReference>
<keyword evidence="4" id="KW-1185">Reference proteome</keyword>
<organism evidence="3 4">
    <name type="scientific">Neoroseomonas eburnea</name>
    <dbReference type="NCBI Taxonomy" id="1346889"/>
    <lineage>
        <taxon>Bacteria</taxon>
        <taxon>Pseudomonadati</taxon>
        <taxon>Pseudomonadota</taxon>
        <taxon>Alphaproteobacteria</taxon>
        <taxon>Acetobacterales</taxon>
        <taxon>Acetobacteraceae</taxon>
        <taxon>Neoroseomonas</taxon>
    </lineage>
</organism>
<evidence type="ECO:0000256" key="1">
    <source>
        <dbReference type="ARBA" id="ARBA00006987"/>
    </source>
</evidence>
<name>A0A9X9XAY5_9PROT</name>
<accession>A0A9X9XAY5</accession>
<proteinExistence type="inferred from homology"/>
<dbReference type="Pfam" id="PF03401">
    <property type="entry name" value="TctC"/>
    <property type="match status" value="1"/>
</dbReference>
<reference evidence="3" key="1">
    <citation type="submission" date="2020-01" db="EMBL/GenBank/DDBJ databases">
        <authorList>
            <person name="Rat A."/>
        </authorList>
    </citation>
    <scope>NUCLEOTIDE SEQUENCE</scope>
    <source>
        <strain evidence="3">LMG 31228</strain>
    </source>
</reference>
<comment type="similarity">
    <text evidence="1">Belongs to the UPF0065 (bug) family.</text>
</comment>
<evidence type="ECO:0000256" key="2">
    <source>
        <dbReference type="SAM" id="SignalP"/>
    </source>
</evidence>
<dbReference type="EMBL" id="JAAEDL010000008">
    <property type="protein sequence ID" value="MBR0680871.1"/>
    <property type="molecule type" value="Genomic_DNA"/>
</dbReference>
<dbReference type="RefSeq" id="WP_211846404.1">
    <property type="nucleotide sequence ID" value="NZ_JAAEDL010000008.1"/>
</dbReference>
<dbReference type="PANTHER" id="PTHR42928:SF5">
    <property type="entry name" value="BLR1237 PROTEIN"/>
    <property type="match status" value="1"/>
</dbReference>
<dbReference type="Gene3D" id="3.40.190.150">
    <property type="entry name" value="Bordetella uptake gene, domain 1"/>
    <property type="match status" value="1"/>
</dbReference>
<dbReference type="InterPro" id="IPR005064">
    <property type="entry name" value="BUG"/>
</dbReference>
<dbReference type="Proteomes" id="UP001138709">
    <property type="component" value="Unassembled WGS sequence"/>
</dbReference>
<feature type="signal peptide" evidence="2">
    <location>
        <begin position="1"/>
        <end position="26"/>
    </location>
</feature>
<protein>
    <submittedName>
        <fullName evidence="3">Tripartite tricarboxylate transporter substrate binding protein</fullName>
    </submittedName>
</protein>
<feature type="chain" id="PRO_5040958410" evidence="2">
    <location>
        <begin position="27"/>
        <end position="329"/>
    </location>
</feature>
<evidence type="ECO:0000313" key="3">
    <source>
        <dbReference type="EMBL" id="MBR0680871.1"/>
    </source>
</evidence>
<dbReference type="Gene3D" id="3.40.190.10">
    <property type="entry name" value="Periplasmic binding protein-like II"/>
    <property type="match status" value="1"/>
</dbReference>
<gene>
    <name evidence="3" type="ORF">GXW74_10260</name>
</gene>
<reference evidence="3" key="2">
    <citation type="journal article" date="2021" name="Syst. Appl. Microbiol.">
        <title>Roseomonas hellenica sp. nov., isolated from roots of wild-growing Alkanna tinctoria.</title>
        <authorList>
            <person name="Rat A."/>
            <person name="Naranjo H.D."/>
            <person name="Lebbe L."/>
            <person name="Cnockaert M."/>
            <person name="Krigas N."/>
            <person name="Grigoriadou K."/>
            <person name="Maloupa E."/>
            <person name="Willems A."/>
        </authorList>
    </citation>
    <scope>NUCLEOTIDE SEQUENCE</scope>
    <source>
        <strain evidence="3">LMG 31228</strain>
    </source>
</reference>
<dbReference type="AlphaFoldDB" id="A0A9X9XAY5"/>
<keyword evidence="2" id="KW-0732">Signal</keyword>
<dbReference type="PANTHER" id="PTHR42928">
    <property type="entry name" value="TRICARBOXYLATE-BINDING PROTEIN"/>
    <property type="match status" value="1"/>
</dbReference>
<sequence>MTSPGFGRRPLLAAAALPALVCPARAQGAWPTQPVRIVIPFGPGSGTDVTLRLLAPKMTDFLGQPLVIENRPGAGSTIGTDMVAKAPPDGSVFVHATLSSTGIAAALYRRLPYDPLRDLAPIAATVFVPLVLAVTARGWDVGTAEQLIATLRASPDRYQFGSNGIGATGHLASANFVTRIGARALHVPYRSGAETITALVAGQIQFMHDITGLLLPHHQSGAARCLFVTSEQRSPVMPDVPTMKEAGVPEYPAYSWFGLFGPAGTPRPIQDRMAAAVQHALTDATIAERLAALGTPAMPGYGPDRFAAYVRAETALWGPLVRASGAEAD</sequence>